<sequence>MKHITYNIKHKASFKFQVSGFKSRGFSLIEFVIYTGIIALVVLFLFEFLVGIVSNQSRGSAREAVITNAVTAINSIDFEVRNASYIYDATSVFGSSPGQLSLSTTQNLPEGETQTYVDLFVSMDQKLCIKRETSGVECITSDKVNVTNLQFTKVILTDGEESGIQTSITVEYDTNDSDLVTPFTLQSFARLRNY</sequence>
<feature type="transmembrane region" description="Helical" evidence="1">
    <location>
        <begin position="31"/>
        <end position="53"/>
    </location>
</feature>
<evidence type="ECO:0008006" key="4">
    <source>
        <dbReference type="Google" id="ProtNLM"/>
    </source>
</evidence>
<dbReference type="AlphaFoldDB" id="A0A1G2HK57"/>
<reference evidence="2 3" key="1">
    <citation type="journal article" date="2016" name="Nat. Commun.">
        <title>Thousands of microbial genomes shed light on interconnected biogeochemical processes in an aquifer system.</title>
        <authorList>
            <person name="Anantharaman K."/>
            <person name="Brown C.T."/>
            <person name="Hug L.A."/>
            <person name="Sharon I."/>
            <person name="Castelle C.J."/>
            <person name="Probst A.J."/>
            <person name="Thomas B.C."/>
            <person name="Singh A."/>
            <person name="Wilkins M.J."/>
            <person name="Karaoz U."/>
            <person name="Brodie E.L."/>
            <person name="Williams K.H."/>
            <person name="Hubbard S.S."/>
            <person name="Banfield J.F."/>
        </authorList>
    </citation>
    <scope>NUCLEOTIDE SEQUENCE [LARGE SCALE GENOMIC DNA]</scope>
</reference>
<protein>
    <recommendedName>
        <fullName evidence="4">Prepilin-type N-terminal cleavage/methylation domain-containing protein</fullName>
    </recommendedName>
</protein>
<dbReference type="EMBL" id="MHOK01000004">
    <property type="protein sequence ID" value="OGZ62288.1"/>
    <property type="molecule type" value="Genomic_DNA"/>
</dbReference>
<dbReference type="STRING" id="1802165.A3F94_00420"/>
<gene>
    <name evidence="2" type="ORF">A3F94_00420</name>
</gene>
<organism evidence="2 3">
    <name type="scientific">Candidatus Spechtbacteria bacterium RIFCSPLOWO2_12_FULL_38_22</name>
    <dbReference type="NCBI Taxonomy" id="1802165"/>
    <lineage>
        <taxon>Bacteria</taxon>
        <taxon>Candidatus Spechtiibacteriota</taxon>
    </lineage>
</organism>
<comment type="caution">
    <text evidence="2">The sequence shown here is derived from an EMBL/GenBank/DDBJ whole genome shotgun (WGS) entry which is preliminary data.</text>
</comment>
<accession>A0A1G2HK57</accession>
<name>A0A1G2HK57_9BACT</name>
<evidence type="ECO:0000313" key="3">
    <source>
        <dbReference type="Proteomes" id="UP000176770"/>
    </source>
</evidence>
<keyword evidence="1" id="KW-1133">Transmembrane helix</keyword>
<keyword evidence="1" id="KW-0472">Membrane</keyword>
<dbReference type="Proteomes" id="UP000176770">
    <property type="component" value="Unassembled WGS sequence"/>
</dbReference>
<evidence type="ECO:0000256" key="1">
    <source>
        <dbReference type="SAM" id="Phobius"/>
    </source>
</evidence>
<keyword evidence="1" id="KW-0812">Transmembrane</keyword>
<evidence type="ECO:0000313" key="2">
    <source>
        <dbReference type="EMBL" id="OGZ62288.1"/>
    </source>
</evidence>
<proteinExistence type="predicted"/>